<accession>A0A2A3E0E8</accession>
<dbReference type="SMART" id="SM00220">
    <property type="entry name" value="S_TKc"/>
    <property type="match status" value="1"/>
</dbReference>
<feature type="domain" description="Protein kinase" evidence="2">
    <location>
        <begin position="171"/>
        <end position="484"/>
    </location>
</feature>
<dbReference type="GO" id="GO:0005524">
    <property type="term" value="F:ATP binding"/>
    <property type="evidence" value="ECO:0007669"/>
    <property type="project" value="InterPro"/>
</dbReference>
<proteinExistence type="predicted"/>
<dbReference type="Proteomes" id="UP000242457">
    <property type="component" value="Unassembled WGS sequence"/>
</dbReference>
<dbReference type="AlphaFoldDB" id="A0A2A3E0E8"/>
<dbReference type="STRING" id="94128.A0A2A3E0E8"/>
<sequence>MFNLYQNLNKRDDDHKESDVTGHDRFWQERPKTRRKRRAINRRTQSAIELDSEAIISARSTLRRRRSASIEDEDSDEEKSYQLTNKIDNLAKILFNRVSAARSYKDSDVRERWLLAKNANATNTICNRWCVHLVCYCYHLRNRSSTQEIIHKRNYNFSNKAENNIVDWNGKHNYTELGHGSSICEVVGECMEMEKRSRDRALSICQTYVCKTSRYNFVKQLNNLGSRMDKHWFIVRDTFLKTDRLITLAPLTKNCSLNITPMTKNVLNDLFLALQHPYICPIFDIDFLEYDNKNYVIVVQPISQGSLKDLIYGIERTGWNEDWNQKYSSRGKGLPLPQVQQMGRQILEALIFLKEKGFPTVIHLHSGNVLIQNGVARLAGLENTLLGFTSRIYPLIISRIRQTISIDMTCFGHMLFEMCAGYELPSFKPNSIHLSDVEMYPQVIELFKFIFDELSNRHKIIEEILVHDLFRNIDLREMRSAPVTLFRPILTPPIVNFLDNIKRQNANKRIIHFDSINIDMTSLHRRYSICKNSLLDEIYNELSNTTV</sequence>
<protein>
    <submittedName>
        <fullName evidence="3">Slowpoke-binding protein</fullName>
    </submittedName>
</protein>
<organism evidence="3 4">
    <name type="scientific">Apis cerana cerana</name>
    <name type="common">Oriental honeybee</name>
    <dbReference type="NCBI Taxonomy" id="94128"/>
    <lineage>
        <taxon>Eukaryota</taxon>
        <taxon>Metazoa</taxon>
        <taxon>Ecdysozoa</taxon>
        <taxon>Arthropoda</taxon>
        <taxon>Hexapoda</taxon>
        <taxon>Insecta</taxon>
        <taxon>Pterygota</taxon>
        <taxon>Neoptera</taxon>
        <taxon>Endopterygota</taxon>
        <taxon>Hymenoptera</taxon>
        <taxon>Apocrita</taxon>
        <taxon>Aculeata</taxon>
        <taxon>Apoidea</taxon>
        <taxon>Anthophila</taxon>
        <taxon>Apidae</taxon>
        <taxon>Apis</taxon>
    </lineage>
</organism>
<dbReference type="SUPFAM" id="SSF56112">
    <property type="entry name" value="Protein kinase-like (PK-like)"/>
    <property type="match status" value="1"/>
</dbReference>
<feature type="region of interest" description="Disordered" evidence="1">
    <location>
        <begin position="1"/>
        <end position="39"/>
    </location>
</feature>
<dbReference type="EMBL" id="KZ288492">
    <property type="protein sequence ID" value="PBC25197.1"/>
    <property type="molecule type" value="Genomic_DNA"/>
</dbReference>
<dbReference type="InterPro" id="IPR011009">
    <property type="entry name" value="Kinase-like_dom_sf"/>
</dbReference>
<feature type="compositionally biased region" description="Basic and acidic residues" evidence="1">
    <location>
        <begin position="9"/>
        <end position="31"/>
    </location>
</feature>
<gene>
    <name evidence="3" type="ORF">APICC_01944</name>
</gene>
<evidence type="ECO:0000313" key="4">
    <source>
        <dbReference type="Proteomes" id="UP000242457"/>
    </source>
</evidence>
<dbReference type="OrthoDB" id="10045021at2759"/>
<evidence type="ECO:0000313" key="3">
    <source>
        <dbReference type="EMBL" id="PBC25197.1"/>
    </source>
</evidence>
<name>A0A2A3E0E8_APICC</name>
<dbReference type="GO" id="GO:0004672">
    <property type="term" value="F:protein kinase activity"/>
    <property type="evidence" value="ECO:0007669"/>
    <property type="project" value="InterPro"/>
</dbReference>
<reference evidence="3 4" key="1">
    <citation type="submission" date="2014-07" db="EMBL/GenBank/DDBJ databases">
        <title>Genomic and transcriptomic analysis on Apis cerana provide comprehensive insights into honey bee biology.</title>
        <authorList>
            <person name="Diao Q."/>
            <person name="Sun L."/>
            <person name="Zheng H."/>
            <person name="Zheng H."/>
            <person name="Xu S."/>
            <person name="Wang S."/>
            <person name="Zeng Z."/>
            <person name="Hu F."/>
            <person name="Su S."/>
            <person name="Wu J."/>
        </authorList>
    </citation>
    <scope>NUCLEOTIDE SEQUENCE [LARGE SCALE GENOMIC DNA]</scope>
    <source>
        <tissue evidence="3">Pupae without intestine</tissue>
    </source>
</reference>
<dbReference type="Gene3D" id="1.10.510.10">
    <property type="entry name" value="Transferase(Phosphotransferase) domain 1"/>
    <property type="match status" value="1"/>
</dbReference>
<keyword evidence="4" id="KW-1185">Reference proteome</keyword>
<dbReference type="InterPro" id="IPR000719">
    <property type="entry name" value="Prot_kinase_dom"/>
</dbReference>
<evidence type="ECO:0000256" key="1">
    <source>
        <dbReference type="SAM" id="MobiDB-lite"/>
    </source>
</evidence>
<evidence type="ECO:0000259" key="2">
    <source>
        <dbReference type="SMART" id="SM00220"/>
    </source>
</evidence>
<dbReference type="Gene3D" id="3.30.200.20">
    <property type="entry name" value="Phosphorylase Kinase, domain 1"/>
    <property type="match status" value="1"/>
</dbReference>